<gene>
    <name evidence="1" type="ORF">ERS852395_01013</name>
</gene>
<protein>
    <submittedName>
        <fullName evidence="1">Uncharacterized protein</fullName>
    </submittedName>
</protein>
<accession>A0A173YYR6</accession>
<dbReference type="EMBL" id="CYZA01000004">
    <property type="protein sequence ID" value="CUN67898.1"/>
    <property type="molecule type" value="Genomic_DNA"/>
</dbReference>
<dbReference type="RefSeq" id="WP_055052884.1">
    <property type="nucleotide sequence ID" value="NZ_CYZA01000004.1"/>
</dbReference>
<name>A0A173YYR6_9FIRM</name>
<dbReference type="AlphaFoldDB" id="A0A173YYR6"/>
<sequence>MTKERVYVKVSSDFDSTGYMQPTSITWSDGRTFSIETVRDFRPAGTANNGYSGDCFTVLIQGQEKHLFFEHLDPRFNGRLGRWFVERTGK</sequence>
<evidence type="ECO:0000313" key="2">
    <source>
        <dbReference type="Proteomes" id="UP000095447"/>
    </source>
</evidence>
<evidence type="ECO:0000313" key="1">
    <source>
        <dbReference type="EMBL" id="CUN67898.1"/>
    </source>
</evidence>
<reference evidence="1 2" key="1">
    <citation type="submission" date="2015-09" db="EMBL/GenBank/DDBJ databases">
        <authorList>
            <consortium name="Pathogen Informatics"/>
        </authorList>
    </citation>
    <scope>NUCLEOTIDE SEQUENCE [LARGE SCALE GENOMIC DNA]</scope>
    <source>
        <strain evidence="1 2">2789STDY5608838</strain>
    </source>
</reference>
<organism evidence="1 2">
    <name type="scientific">Blautia obeum</name>
    <dbReference type="NCBI Taxonomy" id="40520"/>
    <lineage>
        <taxon>Bacteria</taxon>
        <taxon>Bacillati</taxon>
        <taxon>Bacillota</taxon>
        <taxon>Clostridia</taxon>
        <taxon>Lachnospirales</taxon>
        <taxon>Lachnospiraceae</taxon>
        <taxon>Blautia</taxon>
    </lineage>
</organism>
<dbReference type="Proteomes" id="UP000095447">
    <property type="component" value="Unassembled WGS sequence"/>
</dbReference>
<proteinExistence type="predicted"/>